<feature type="transmembrane region" description="Helical" evidence="7">
    <location>
        <begin position="76"/>
        <end position="97"/>
    </location>
</feature>
<dbReference type="Gene3D" id="1.20.1250.20">
    <property type="entry name" value="MFS general substrate transporter like domains"/>
    <property type="match status" value="2"/>
</dbReference>
<keyword evidence="6 7" id="KW-0472">Membrane</keyword>
<gene>
    <name evidence="7" type="primary">tsgA</name>
    <name evidence="9" type="ORF">ATN01_02655</name>
</gene>
<dbReference type="PANTHER" id="PTHR43702:SF3">
    <property type="entry name" value="PROTEIN TSGA"/>
    <property type="match status" value="1"/>
</dbReference>
<evidence type="ECO:0000256" key="1">
    <source>
        <dbReference type="ARBA" id="ARBA00004429"/>
    </source>
</evidence>
<evidence type="ECO:0000313" key="10">
    <source>
        <dbReference type="Proteomes" id="UP000093070"/>
    </source>
</evidence>
<evidence type="ECO:0000313" key="9">
    <source>
        <dbReference type="EMBL" id="ANZ22718.1"/>
    </source>
</evidence>
<keyword evidence="5 7" id="KW-1133">Transmembrane helix</keyword>
<dbReference type="Pfam" id="PF07690">
    <property type="entry name" value="MFS_1"/>
    <property type="match status" value="1"/>
</dbReference>
<comment type="subcellular location">
    <subcellularLocation>
        <location evidence="1">Cell inner membrane</location>
        <topology evidence="1">Multi-pass membrane protein</topology>
    </subcellularLocation>
    <subcellularLocation>
        <location evidence="7">Cell membrane</location>
        <topology evidence="7">Multi-pass membrane protein</topology>
    </subcellularLocation>
</comment>
<dbReference type="InterPro" id="IPR036259">
    <property type="entry name" value="MFS_trans_sf"/>
</dbReference>
<dbReference type="PANTHER" id="PTHR43702">
    <property type="entry name" value="L-FUCOSE-PROTON SYMPORTER"/>
    <property type="match status" value="1"/>
</dbReference>
<evidence type="ECO:0000259" key="8">
    <source>
        <dbReference type="PROSITE" id="PS50850"/>
    </source>
</evidence>
<feature type="transmembrane region" description="Helical" evidence="7">
    <location>
        <begin position="295"/>
        <end position="318"/>
    </location>
</feature>
<evidence type="ECO:0000256" key="7">
    <source>
        <dbReference type="HAMAP-Rule" id="MF_01044"/>
    </source>
</evidence>
<keyword evidence="4 7" id="KW-0812">Transmembrane</keyword>
<dbReference type="InterPro" id="IPR020846">
    <property type="entry name" value="MFS_dom"/>
</dbReference>
<dbReference type="AlphaFoldDB" id="A0A1B2H9B3"/>
<feature type="transmembrane region" description="Helical" evidence="7">
    <location>
        <begin position="248"/>
        <end position="265"/>
    </location>
</feature>
<dbReference type="EMBL" id="CP013259">
    <property type="protein sequence ID" value="ANZ22718.1"/>
    <property type="molecule type" value="Genomic_DNA"/>
</dbReference>
<organism evidence="9 10">
    <name type="scientific">Buchnera aphidicola subsp. Diuraphis noxia</name>
    <dbReference type="NCBI Taxonomy" id="118101"/>
    <lineage>
        <taxon>Bacteria</taxon>
        <taxon>Pseudomonadati</taxon>
        <taxon>Pseudomonadota</taxon>
        <taxon>Gammaproteobacteria</taxon>
        <taxon>Enterobacterales</taxon>
        <taxon>Erwiniaceae</taxon>
        <taxon>Buchnera</taxon>
    </lineage>
</organism>
<dbReference type="GO" id="GO:0005886">
    <property type="term" value="C:plasma membrane"/>
    <property type="evidence" value="ECO:0007669"/>
    <property type="project" value="UniProtKB-SubCell"/>
</dbReference>
<dbReference type="InterPro" id="IPR050375">
    <property type="entry name" value="MFS_TsgA-like"/>
</dbReference>
<dbReference type="OrthoDB" id="8577032at2"/>
<accession>A0A1B2H9B3</accession>
<feature type="domain" description="Major facilitator superfamily (MFS) profile" evidence="8">
    <location>
        <begin position="6"/>
        <end position="384"/>
    </location>
</feature>
<evidence type="ECO:0000256" key="4">
    <source>
        <dbReference type="ARBA" id="ARBA00022692"/>
    </source>
</evidence>
<dbReference type="PROSITE" id="PS50850">
    <property type="entry name" value="MFS"/>
    <property type="match status" value="1"/>
</dbReference>
<evidence type="ECO:0000256" key="2">
    <source>
        <dbReference type="ARBA" id="ARBA00008067"/>
    </source>
</evidence>
<dbReference type="NCBIfam" id="NF002982">
    <property type="entry name" value="PRK03699.1"/>
    <property type="match status" value="1"/>
</dbReference>
<dbReference type="InterPro" id="IPR011701">
    <property type="entry name" value="MFS"/>
</dbReference>
<feature type="transmembrane region" description="Helical" evidence="7">
    <location>
        <begin position="12"/>
        <end position="32"/>
    </location>
</feature>
<dbReference type="GO" id="GO:0022857">
    <property type="term" value="F:transmembrane transporter activity"/>
    <property type="evidence" value="ECO:0007669"/>
    <property type="project" value="InterPro"/>
</dbReference>
<dbReference type="STRING" id="118101.ATN01_02655"/>
<evidence type="ECO:0000256" key="6">
    <source>
        <dbReference type="ARBA" id="ARBA00023136"/>
    </source>
</evidence>
<evidence type="ECO:0000256" key="5">
    <source>
        <dbReference type="ARBA" id="ARBA00022989"/>
    </source>
</evidence>
<dbReference type="SUPFAM" id="SSF103473">
    <property type="entry name" value="MFS general substrate transporter"/>
    <property type="match status" value="1"/>
</dbReference>
<dbReference type="InterPro" id="IPR023528">
    <property type="entry name" value="MFS_TsgA"/>
</dbReference>
<feature type="transmembrane region" description="Helical" evidence="7">
    <location>
        <begin position="44"/>
        <end position="64"/>
    </location>
</feature>
<dbReference type="HAMAP" id="MF_01044">
    <property type="entry name" value="MFS_TsgA"/>
    <property type="match status" value="1"/>
</dbReference>
<name>A0A1B2H9B3_BUCDN</name>
<proteinExistence type="inferred from homology"/>
<comment type="similarity">
    <text evidence="2 7">Belongs to the major facilitator superfamily. TsgA family.</text>
</comment>
<sequence>MKNINQTALTWISFFSYAFTGALIVVTGMIIGNISNYFHLSISQISNTFTFLNAGILLSILLNSWMIEYISLKKQLILGFFLTILAIVGIVYSNHIMYFSINMFILGLVSGMTMSIGTFLITYLYSGRQRGSKLLLTDSFFSMSGMIFPIIAAYLLEKKVTWYWIYICIGGIYLFIFILTINVRFPNLKHKIDNNEQEEKEKWNINIFLLSIAALLYILGQLSFISWVPQYITEIMNLNIIKTGSLVSKFWMSYMIGMWFFSFFIKFFNLHHMFIFLSSISTLLMYSFINNKNFLALQCIIISLGFFSSAIYTIIITLASLETKKPSPKVINFILLFGTMGTVLTFILTSPIVEKKGLYATLIGSNILYAIVVFLSIFIYMHKTYQKIT</sequence>
<feature type="transmembrane region" description="Helical" evidence="7">
    <location>
        <begin position="162"/>
        <end position="185"/>
    </location>
</feature>
<feature type="transmembrane region" description="Helical" evidence="7">
    <location>
        <begin position="330"/>
        <end position="352"/>
    </location>
</feature>
<feature type="transmembrane region" description="Helical" evidence="7">
    <location>
        <begin position="205"/>
        <end position="228"/>
    </location>
</feature>
<feature type="transmembrane region" description="Helical" evidence="7">
    <location>
        <begin position="358"/>
        <end position="381"/>
    </location>
</feature>
<evidence type="ECO:0000256" key="3">
    <source>
        <dbReference type="ARBA" id="ARBA00022475"/>
    </source>
</evidence>
<feature type="transmembrane region" description="Helical" evidence="7">
    <location>
        <begin position="134"/>
        <end position="156"/>
    </location>
</feature>
<dbReference type="Proteomes" id="UP000093070">
    <property type="component" value="Chromosome"/>
</dbReference>
<dbReference type="PATRIC" id="fig|118101.4.peg.529"/>
<protein>
    <recommendedName>
        <fullName evidence="7">Protein TsgA homolog</fullName>
    </recommendedName>
</protein>
<reference evidence="9 10" key="1">
    <citation type="submission" date="2015-11" db="EMBL/GenBank/DDBJ databases">
        <title>The complete genome of Buchnera aphidicola from Diuraphis noxia biotype SAM.</title>
        <authorList>
            <person name="Burger N.F.V."/>
            <person name="Oberholster A.-M."/>
        </authorList>
    </citation>
    <scope>NUCLEOTIDE SEQUENCE [LARGE SCALE GENOMIC DNA]</scope>
    <source>
        <strain evidence="9">SAM</strain>
    </source>
</reference>
<feature type="transmembrane region" description="Helical" evidence="7">
    <location>
        <begin position="103"/>
        <end position="125"/>
    </location>
</feature>
<keyword evidence="3 7" id="KW-1003">Cell membrane</keyword>
<dbReference type="RefSeq" id="WP_075433538.1">
    <property type="nucleotide sequence ID" value="NZ_CP013259.1"/>
</dbReference>
<feature type="transmembrane region" description="Helical" evidence="7">
    <location>
        <begin position="272"/>
        <end position="289"/>
    </location>
</feature>